<dbReference type="AlphaFoldDB" id="A0A840Q9D6"/>
<gene>
    <name evidence="1" type="ORF">BJ970_002733</name>
</gene>
<evidence type="ECO:0000313" key="1">
    <source>
        <dbReference type="EMBL" id="MBB5155199.1"/>
    </source>
</evidence>
<proteinExistence type="predicted"/>
<dbReference type="RefSeq" id="WP_184726579.1">
    <property type="nucleotide sequence ID" value="NZ_JACHIW010000001.1"/>
</dbReference>
<organism evidence="1 2">
    <name type="scientific">Saccharopolyspora phatthalungensis</name>
    <dbReference type="NCBI Taxonomy" id="664693"/>
    <lineage>
        <taxon>Bacteria</taxon>
        <taxon>Bacillati</taxon>
        <taxon>Actinomycetota</taxon>
        <taxon>Actinomycetes</taxon>
        <taxon>Pseudonocardiales</taxon>
        <taxon>Pseudonocardiaceae</taxon>
        <taxon>Saccharopolyspora</taxon>
    </lineage>
</organism>
<comment type="caution">
    <text evidence="1">The sequence shown here is derived from an EMBL/GenBank/DDBJ whole genome shotgun (WGS) entry which is preliminary data.</text>
</comment>
<keyword evidence="2" id="KW-1185">Reference proteome</keyword>
<protein>
    <submittedName>
        <fullName evidence="1">Uncharacterized protein</fullName>
    </submittedName>
</protein>
<dbReference type="EMBL" id="JACHIW010000001">
    <property type="protein sequence ID" value="MBB5155199.1"/>
    <property type="molecule type" value="Genomic_DNA"/>
</dbReference>
<evidence type="ECO:0000313" key="2">
    <source>
        <dbReference type="Proteomes" id="UP000584374"/>
    </source>
</evidence>
<sequence>MTDPFKRSLPSGVPSGVTVPIRSPTRLLIVDGTRIETRVWPQFNTVDLLIDCRTPTVYTMGWRNTFRLNESIATAVAELGVLEGGH</sequence>
<accession>A0A840Q9D6</accession>
<name>A0A840Q9D6_9PSEU</name>
<dbReference type="Proteomes" id="UP000584374">
    <property type="component" value="Unassembled WGS sequence"/>
</dbReference>
<reference evidence="1 2" key="1">
    <citation type="submission" date="2020-08" db="EMBL/GenBank/DDBJ databases">
        <title>Sequencing the genomes of 1000 actinobacteria strains.</title>
        <authorList>
            <person name="Klenk H.-P."/>
        </authorList>
    </citation>
    <scope>NUCLEOTIDE SEQUENCE [LARGE SCALE GENOMIC DNA]</scope>
    <source>
        <strain evidence="1 2">DSM 45584</strain>
    </source>
</reference>